<feature type="transmembrane region" description="Helical" evidence="2">
    <location>
        <begin position="46"/>
        <end position="63"/>
    </location>
</feature>
<dbReference type="InterPro" id="IPR058775">
    <property type="entry name" value="DUF8054_M"/>
</dbReference>
<evidence type="ECO:0000259" key="5">
    <source>
        <dbReference type="Pfam" id="PF26238"/>
    </source>
</evidence>
<keyword evidence="2" id="KW-0812">Transmembrane</keyword>
<dbReference type="InterPro" id="IPR058674">
    <property type="entry name" value="DUF8054_N"/>
</dbReference>
<evidence type="ECO:0000313" key="7">
    <source>
        <dbReference type="Proteomes" id="UP001056855"/>
    </source>
</evidence>
<dbReference type="AlphaFoldDB" id="A0A9E7N8B1"/>
<evidence type="ECO:0000256" key="2">
    <source>
        <dbReference type="SAM" id="Phobius"/>
    </source>
</evidence>
<feature type="domain" description="DUF8054" evidence="3">
    <location>
        <begin position="5"/>
        <end position="85"/>
    </location>
</feature>
<dbReference type="InterPro" id="IPR058675">
    <property type="entry name" value="DUF8054_C"/>
</dbReference>
<feature type="domain" description="DUF8054" evidence="5">
    <location>
        <begin position="139"/>
        <end position="238"/>
    </location>
</feature>
<dbReference type="KEGG" id="sawl:NGM29_11260"/>
<dbReference type="RefSeq" id="WP_254156271.1">
    <property type="nucleotide sequence ID" value="NZ_CP100355.1"/>
</dbReference>
<keyword evidence="7" id="KW-1185">Reference proteome</keyword>
<dbReference type="Pfam" id="PF26237">
    <property type="entry name" value="DUF8054_C"/>
    <property type="match status" value="1"/>
</dbReference>
<evidence type="ECO:0000313" key="6">
    <source>
        <dbReference type="EMBL" id="UTF52369.1"/>
    </source>
</evidence>
<evidence type="ECO:0000256" key="1">
    <source>
        <dbReference type="SAM" id="MobiDB-lite"/>
    </source>
</evidence>
<feature type="transmembrane region" description="Helical" evidence="2">
    <location>
        <begin position="20"/>
        <end position="39"/>
    </location>
</feature>
<keyword evidence="2" id="KW-0472">Membrane</keyword>
<feature type="domain" description="DUF8054" evidence="4">
    <location>
        <begin position="253"/>
        <end position="295"/>
    </location>
</feature>
<sequence>MATPLERVRRPEYTGENRCWPCTVTNVVLLVAAVGVLALRGRRRTAVGVATAGVAGIGLRGYLVPYTPRLAPKLFARLPVDPFGHERGSTTGSLADATGSGVTDETAETRPASTASSTASTDTSSDPSDDTPPDGEVVLTTLLEAGVVDLEAEDVVLDPGFHEDWRREMASLRYLDLEALADVADEVTPPNVDTRTRQQWGRPVVILDPAEGAPVTLHQGVAIAELAAARALEERVDDAVARAAGRPLRSLLEECPLCGGEVTITRASCCGEATPVGKTPQEKLVCPSCNVRFFTYE</sequence>
<feature type="region of interest" description="Disordered" evidence="1">
    <location>
        <begin position="86"/>
        <end position="136"/>
    </location>
</feature>
<organism evidence="6 7">
    <name type="scientific">Natronosalvus rutilus</name>
    <dbReference type="NCBI Taxonomy" id="2953753"/>
    <lineage>
        <taxon>Archaea</taxon>
        <taxon>Methanobacteriati</taxon>
        <taxon>Methanobacteriota</taxon>
        <taxon>Stenosarchaea group</taxon>
        <taxon>Halobacteria</taxon>
        <taxon>Halobacteriales</taxon>
        <taxon>Natrialbaceae</taxon>
        <taxon>Natronosalvus</taxon>
    </lineage>
</organism>
<evidence type="ECO:0000259" key="3">
    <source>
        <dbReference type="Pfam" id="PF26236"/>
    </source>
</evidence>
<reference evidence="6" key="1">
    <citation type="submission" date="2022-06" db="EMBL/GenBank/DDBJ databases">
        <title>Diverse halophilic archaea isolated from saline environments.</title>
        <authorList>
            <person name="Cui H.-L."/>
        </authorList>
    </citation>
    <scope>NUCLEOTIDE SEQUENCE</scope>
    <source>
        <strain evidence="6">WLHS1</strain>
    </source>
</reference>
<dbReference type="Proteomes" id="UP001056855">
    <property type="component" value="Chromosome"/>
</dbReference>
<accession>A0A9E7N8B1</accession>
<dbReference type="GeneID" id="73290632"/>
<name>A0A9E7N8B1_9EURY</name>
<feature type="compositionally biased region" description="Low complexity" evidence="1">
    <location>
        <begin position="111"/>
        <end position="126"/>
    </location>
</feature>
<keyword evidence="2" id="KW-1133">Transmembrane helix</keyword>
<protein>
    <submittedName>
        <fullName evidence="6">Uncharacterized protein</fullName>
    </submittedName>
</protein>
<dbReference type="EMBL" id="CP100355">
    <property type="protein sequence ID" value="UTF52369.1"/>
    <property type="molecule type" value="Genomic_DNA"/>
</dbReference>
<dbReference type="Pfam" id="PF26238">
    <property type="entry name" value="DUF8054_M"/>
    <property type="match status" value="1"/>
</dbReference>
<proteinExistence type="predicted"/>
<dbReference type="Pfam" id="PF26236">
    <property type="entry name" value="DUF8054_N"/>
    <property type="match status" value="1"/>
</dbReference>
<evidence type="ECO:0000259" key="4">
    <source>
        <dbReference type="Pfam" id="PF26237"/>
    </source>
</evidence>
<gene>
    <name evidence="6" type="ORF">NGM29_11260</name>
</gene>